<dbReference type="Proteomes" id="UP000289482">
    <property type="component" value="Unassembled WGS sequence"/>
</dbReference>
<reference evidence="2 3" key="1">
    <citation type="submission" date="2019-01" db="EMBL/GenBank/DDBJ databases">
        <title>Draft genome sequences of the type strain Streptomyces sioyaensis DSM 40032 and its novel strain, TM32, a thermotolerant antibiotics-producing actinobacterium.</title>
        <authorList>
            <person name="Nakaew N."/>
            <person name="Lumyong S."/>
            <person name="Sloan W.T."/>
            <person name="Sungthong R."/>
        </authorList>
    </citation>
    <scope>NUCLEOTIDE SEQUENCE [LARGE SCALE GENOMIC DNA]</scope>
    <source>
        <strain evidence="2 3">DSM 40032</strain>
    </source>
</reference>
<protein>
    <submittedName>
        <fullName evidence="2">Uncharacterized protein</fullName>
    </submittedName>
</protein>
<sequence length="76" mass="7809">MASGRARHFAPLAARLRRAGGRLGGGPPQWRPCAESAAPPKSRPTARKGRVTTVAMAPPIARITSAIALNMGGPPS</sequence>
<name>A0A4Q1R0N6_9ACTN</name>
<feature type="region of interest" description="Disordered" evidence="1">
    <location>
        <begin position="19"/>
        <end position="51"/>
    </location>
</feature>
<accession>A0A4Q1R0N6</accession>
<gene>
    <name evidence="2" type="ORF">EST54_16825</name>
</gene>
<dbReference type="AlphaFoldDB" id="A0A4Q1R0N6"/>
<proteinExistence type="predicted"/>
<comment type="caution">
    <text evidence="2">The sequence shown here is derived from an EMBL/GenBank/DDBJ whole genome shotgun (WGS) entry which is preliminary data.</text>
</comment>
<evidence type="ECO:0000313" key="2">
    <source>
        <dbReference type="EMBL" id="RXS66041.1"/>
    </source>
</evidence>
<keyword evidence="3" id="KW-1185">Reference proteome</keyword>
<evidence type="ECO:0000256" key="1">
    <source>
        <dbReference type="SAM" id="MobiDB-lite"/>
    </source>
</evidence>
<evidence type="ECO:0000313" key="3">
    <source>
        <dbReference type="Proteomes" id="UP000289482"/>
    </source>
</evidence>
<dbReference type="EMBL" id="SDIF01000042">
    <property type="protein sequence ID" value="RXS66041.1"/>
    <property type="molecule type" value="Genomic_DNA"/>
</dbReference>
<organism evidence="2 3">
    <name type="scientific">Streptomyces sioyaensis</name>
    <dbReference type="NCBI Taxonomy" id="67364"/>
    <lineage>
        <taxon>Bacteria</taxon>
        <taxon>Bacillati</taxon>
        <taxon>Actinomycetota</taxon>
        <taxon>Actinomycetes</taxon>
        <taxon>Kitasatosporales</taxon>
        <taxon>Streptomycetaceae</taxon>
        <taxon>Streptomyces</taxon>
    </lineage>
</organism>